<dbReference type="InterPro" id="IPR037045">
    <property type="entry name" value="S8pro/Inhibitor_I9_sf"/>
</dbReference>
<dbReference type="Gene3D" id="3.30.70.80">
    <property type="entry name" value="Peptidase S8 propeptide/proteinase inhibitor I9"/>
    <property type="match status" value="1"/>
</dbReference>
<evidence type="ECO:0000256" key="6">
    <source>
        <dbReference type="SAM" id="SignalP"/>
    </source>
</evidence>
<dbReference type="RefSeq" id="WP_150000590.1">
    <property type="nucleotide sequence ID" value="NZ_BKCL01000005.1"/>
</dbReference>
<keyword evidence="2 5" id="KW-0645">Protease</keyword>
<keyword evidence="6" id="KW-0732">Signal</keyword>
<dbReference type="InterPro" id="IPR050131">
    <property type="entry name" value="Peptidase_S8_subtilisin-like"/>
</dbReference>
<dbReference type="PANTHER" id="PTHR43806">
    <property type="entry name" value="PEPTIDASE S8"/>
    <property type="match status" value="1"/>
</dbReference>
<evidence type="ECO:0000313" key="9">
    <source>
        <dbReference type="EMBL" id="GEQ98258.1"/>
    </source>
</evidence>
<gene>
    <name evidence="9" type="ORF">JCM17844_18950</name>
</gene>
<keyword evidence="3 5" id="KW-0378">Hydrolase</keyword>
<accession>A0A5A7MTE3</accession>
<keyword evidence="4 5" id="KW-0720">Serine protease</keyword>
<evidence type="ECO:0000313" key="10">
    <source>
        <dbReference type="Proteomes" id="UP000322084"/>
    </source>
</evidence>
<dbReference type="GO" id="GO:0006508">
    <property type="term" value="P:proteolysis"/>
    <property type="evidence" value="ECO:0007669"/>
    <property type="project" value="UniProtKB-KW"/>
</dbReference>
<evidence type="ECO:0000256" key="5">
    <source>
        <dbReference type="PROSITE-ProRule" id="PRU01240"/>
    </source>
</evidence>
<dbReference type="InterPro" id="IPR015500">
    <property type="entry name" value="Peptidase_S8_subtilisin-rel"/>
</dbReference>
<feature type="signal peptide" evidence="6">
    <location>
        <begin position="1"/>
        <end position="22"/>
    </location>
</feature>
<feature type="domain" description="Peptidase S8/S53" evidence="7">
    <location>
        <begin position="155"/>
        <end position="358"/>
    </location>
</feature>
<feature type="active site" description="Charge relay system" evidence="5">
    <location>
        <position position="190"/>
    </location>
</feature>
<dbReference type="Pfam" id="PF05922">
    <property type="entry name" value="Inhibitor_I9"/>
    <property type="match status" value="1"/>
</dbReference>
<evidence type="ECO:0000259" key="8">
    <source>
        <dbReference type="Pfam" id="PF05922"/>
    </source>
</evidence>
<dbReference type="InterPro" id="IPR010259">
    <property type="entry name" value="S8pro/Inhibitor_I9"/>
</dbReference>
<dbReference type="Pfam" id="PF00082">
    <property type="entry name" value="Peptidase_S8"/>
    <property type="match status" value="1"/>
</dbReference>
<dbReference type="PROSITE" id="PS00138">
    <property type="entry name" value="SUBTILASE_SER"/>
    <property type="match status" value="1"/>
</dbReference>
<feature type="chain" id="PRO_5023046272" evidence="6">
    <location>
        <begin position="23"/>
        <end position="385"/>
    </location>
</feature>
<evidence type="ECO:0000256" key="4">
    <source>
        <dbReference type="ARBA" id="ARBA00022825"/>
    </source>
</evidence>
<feature type="active site" description="Charge relay system" evidence="5">
    <location>
        <position position="348"/>
    </location>
</feature>
<dbReference type="EMBL" id="BKCL01000005">
    <property type="protein sequence ID" value="GEQ98258.1"/>
    <property type="molecule type" value="Genomic_DNA"/>
</dbReference>
<feature type="domain" description="Inhibitor I9" evidence="8">
    <location>
        <begin position="67"/>
        <end position="108"/>
    </location>
</feature>
<dbReference type="PROSITE" id="PS00137">
    <property type="entry name" value="SUBTILASE_HIS"/>
    <property type="match status" value="1"/>
</dbReference>
<comment type="similarity">
    <text evidence="1 5">Belongs to the peptidase S8 family.</text>
</comment>
<sequence>MKKEIGLASLIAIAASAGMALAQEGERPVQYGISADLQQKVDGNYIFVLNDEIPANRVRGVVRRMAARAGVKVGHIYEHSIKGFSAKMPAETAAAMEEDPMVSYYTHDGVAFLSDTEVGTAATGDVSAQAQSTPWGITRVGGPADGSNLGKYAFVIDTGIDMDHPDLNVATSLSRNFVSGLSSPEDQNGHGTHVAGTIAALDNGIGVVGVAAGAKVVAVRVLNAQGNGSFADIIAGVDYVAQVGLAGEVANMSLGGPANSALDNAVRNAAAKGIFFSLAAGNEAQNANNVSPARTNAANVYTISAHDSQDRFASFSNFGNPPIDCADPGVNIQSTWLNGGYNTISGTSMAAPHAAGIFLINNGTAFSGGVVSGDPDGNPDPICHL</sequence>
<dbReference type="PROSITE" id="PS51892">
    <property type="entry name" value="SUBTILASE"/>
    <property type="match status" value="1"/>
</dbReference>
<dbReference type="PANTHER" id="PTHR43806:SF11">
    <property type="entry name" value="CEREVISIN-RELATED"/>
    <property type="match status" value="1"/>
</dbReference>
<dbReference type="InterPro" id="IPR022398">
    <property type="entry name" value="Peptidase_S8_His-AS"/>
</dbReference>
<dbReference type="GO" id="GO:0005615">
    <property type="term" value="C:extracellular space"/>
    <property type="evidence" value="ECO:0007669"/>
    <property type="project" value="TreeGrafter"/>
</dbReference>
<dbReference type="InterPro" id="IPR000209">
    <property type="entry name" value="Peptidase_S8/S53_dom"/>
</dbReference>
<proteinExistence type="inferred from homology"/>
<dbReference type="PRINTS" id="PR00723">
    <property type="entry name" value="SUBTILISIN"/>
</dbReference>
<organism evidence="9 10">
    <name type="scientific">Iodidimonas gelatinilytica</name>
    <dbReference type="NCBI Taxonomy" id="1236966"/>
    <lineage>
        <taxon>Bacteria</taxon>
        <taxon>Pseudomonadati</taxon>
        <taxon>Pseudomonadota</taxon>
        <taxon>Alphaproteobacteria</taxon>
        <taxon>Iodidimonadales</taxon>
        <taxon>Iodidimonadaceae</taxon>
        <taxon>Iodidimonas</taxon>
    </lineage>
</organism>
<evidence type="ECO:0000256" key="2">
    <source>
        <dbReference type="ARBA" id="ARBA00022670"/>
    </source>
</evidence>
<evidence type="ECO:0000256" key="1">
    <source>
        <dbReference type="ARBA" id="ARBA00011073"/>
    </source>
</evidence>
<dbReference type="Gene3D" id="3.40.50.200">
    <property type="entry name" value="Peptidase S8/S53 domain"/>
    <property type="match status" value="1"/>
</dbReference>
<dbReference type="SUPFAM" id="SSF54897">
    <property type="entry name" value="Protease propeptides/inhibitors"/>
    <property type="match status" value="1"/>
</dbReference>
<dbReference type="GO" id="GO:0004252">
    <property type="term" value="F:serine-type endopeptidase activity"/>
    <property type="evidence" value="ECO:0007669"/>
    <property type="project" value="UniProtKB-UniRule"/>
</dbReference>
<evidence type="ECO:0000256" key="3">
    <source>
        <dbReference type="ARBA" id="ARBA00022801"/>
    </source>
</evidence>
<dbReference type="SUPFAM" id="SSF52743">
    <property type="entry name" value="Subtilisin-like"/>
    <property type="match status" value="1"/>
</dbReference>
<evidence type="ECO:0000259" key="7">
    <source>
        <dbReference type="Pfam" id="PF00082"/>
    </source>
</evidence>
<dbReference type="Proteomes" id="UP000322084">
    <property type="component" value="Unassembled WGS sequence"/>
</dbReference>
<feature type="active site" description="Charge relay system" evidence="5">
    <location>
        <position position="157"/>
    </location>
</feature>
<name>A0A5A7MTE3_9PROT</name>
<reference evidence="9 10" key="1">
    <citation type="submission" date="2019-09" db="EMBL/GenBank/DDBJ databases">
        <title>NBRP : Genome information of microbial organism related human and environment.</title>
        <authorList>
            <person name="Hattori M."/>
            <person name="Oshima K."/>
            <person name="Inaba H."/>
            <person name="Suda W."/>
            <person name="Sakamoto M."/>
            <person name="Iino T."/>
            <person name="Kitahara M."/>
            <person name="Oshida Y."/>
            <person name="Iida T."/>
            <person name="Kudo T."/>
            <person name="Itoh T."/>
            <person name="Ohkuma M."/>
        </authorList>
    </citation>
    <scope>NUCLEOTIDE SEQUENCE [LARGE SCALE GENOMIC DNA]</scope>
    <source>
        <strain evidence="9 10">Hi-2</strain>
    </source>
</reference>
<comment type="caution">
    <text evidence="9">The sequence shown here is derived from an EMBL/GenBank/DDBJ whole genome shotgun (WGS) entry which is preliminary data.</text>
</comment>
<dbReference type="AlphaFoldDB" id="A0A5A7MTE3"/>
<dbReference type="InterPro" id="IPR036852">
    <property type="entry name" value="Peptidase_S8/S53_dom_sf"/>
</dbReference>
<dbReference type="InterPro" id="IPR023828">
    <property type="entry name" value="Peptidase_S8_Ser-AS"/>
</dbReference>
<protein>
    <submittedName>
        <fullName evidence="9">Uncharacterized protein</fullName>
    </submittedName>
</protein>